<reference evidence="2" key="1">
    <citation type="journal article" date="2019" name="Nat. Commun.">
        <title>The genome of broomcorn millet.</title>
        <authorList>
            <person name="Zou C."/>
            <person name="Miki D."/>
            <person name="Li D."/>
            <person name="Tang Q."/>
            <person name="Xiao L."/>
            <person name="Rajput S."/>
            <person name="Deng P."/>
            <person name="Jia W."/>
            <person name="Huang R."/>
            <person name="Zhang M."/>
            <person name="Sun Y."/>
            <person name="Hu J."/>
            <person name="Fu X."/>
            <person name="Schnable P.S."/>
            <person name="Li F."/>
            <person name="Zhang H."/>
            <person name="Feng B."/>
            <person name="Zhu X."/>
            <person name="Liu R."/>
            <person name="Schnable J.C."/>
            <person name="Zhu J.-K."/>
            <person name="Zhang H."/>
        </authorList>
    </citation>
    <scope>NUCLEOTIDE SEQUENCE [LARGE SCALE GENOMIC DNA]</scope>
</reference>
<dbReference type="Proteomes" id="UP000275267">
    <property type="component" value="Unassembled WGS sequence"/>
</dbReference>
<name>A0A3L6RAW3_PANMI</name>
<protein>
    <submittedName>
        <fullName evidence="1">Uncharacterized protein</fullName>
    </submittedName>
</protein>
<gene>
    <name evidence="1" type="ORF">C2845_PM06G18620</name>
</gene>
<dbReference type="EMBL" id="PQIB02000009">
    <property type="protein sequence ID" value="RLM99969.1"/>
    <property type="molecule type" value="Genomic_DNA"/>
</dbReference>
<accession>A0A3L6RAW3</accession>
<organism evidence="1 2">
    <name type="scientific">Panicum miliaceum</name>
    <name type="common">Proso millet</name>
    <name type="synonym">Broomcorn millet</name>
    <dbReference type="NCBI Taxonomy" id="4540"/>
    <lineage>
        <taxon>Eukaryota</taxon>
        <taxon>Viridiplantae</taxon>
        <taxon>Streptophyta</taxon>
        <taxon>Embryophyta</taxon>
        <taxon>Tracheophyta</taxon>
        <taxon>Spermatophyta</taxon>
        <taxon>Magnoliopsida</taxon>
        <taxon>Liliopsida</taxon>
        <taxon>Poales</taxon>
        <taxon>Poaceae</taxon>
        <taxon>PACMAD clade</taxon>
        <taxon>Panicoideae</taxon>
        <taxon>Panicodae</taxon>
        <taxon>Paniceae</taxon>
        <taxon>Panicinae</taxon>
        <taxon>Panicum</taxon>
        <taxon>Panicum sect. Panicum</taxon>
    </lineage>
</organism>
<sequence>MYLDCKPVQVSLEDRDMGYVPEADSGSETEIEAEKVEPDGVRDVTYDKEDPPMRVGSKYPNIEEFKLALSQHAVKHEF</sequence>
<dbReference type="AlphaFoldDB" id="A0A3L6RAW3"/>
<proteinExistence type="predicted"/>
<comment type="caution">
    <text evidence="1">The sequence shown here is derived from an EMBL/GenBank/DDBJ whole genome shotgun (WGS) entry which is preliminary data.</text>
</comment>
<keyword evidence="2" id="KW-1185">Reference proteome</keyword>
<evidence type="ECO:0000313" key="2">
    <source>
        <dbReference type="Proteomes" id="UP000275267"/>
    </source>
</evidence>
<dbReference type="OrthoDB" id="691906at2759"/>
<evidence type="ECO:0000313" key="1">
    <source>
        <dbReference type="EMBL" id="RLM99969.1"/>
    </source>
</evidence>